<dbReference type="AlphaFoldDB" id="A0A974C7N0"/>
<reference evidence="2" key="1">
    <citation type="journal article" date="2016" name="Nature">
        <title>Genome evolution in the allotetraploid frog Xenopus laevis.</title>
        <authorList>
            <person name="Session A.M."/>
            <person name="Uno Y."/>
            <person name="Kwon T."/>
            <person name="Chapman J.A."/>
            <person name="Toyoda A."/>
            <person name="Takahashi S."/>
            <person name="Fukui A."/>
            <person name="Hikosaka A."/>
            <person name="Suzuki A."/>
            <person name="Kondo M."/>
            <person name="van Heeringen S.J."/>
            <person name="Quigley I."/>
            <person name="Heinz S."/>
            <person name="Ogino H."/>
            <person name="Ochi H."/>
            <person name="Hellsten U."/>
            <person name="Lyons J.B."/>
            <person name="Simakov O."/>
            <person name="Putnam N."/>
            <person name="Stites J."/>
            <person name="Kuroki Y."/>
            <person name="Tanaka T."/>
            <person name="Michiue T."/>
            <person name="Watanabe M."/>
            <person name="Bogdanovic O."/>
            <person name="Lister R."/>
            <person name="Georgiou G."/>
            <person name="Paranjpe S.S."/>
            <person name="van Kruijsbergen I."/>
            <person name="Shu S."/>
            <person name="Carlson J."/>
            <person name="Kinoshita T."/>
            <person name="Ohta Y."/>
            <person name="Mawaribuchi S."/>
            <person name="Jenkins J."/>
            <person name="Grimwood J."/>
            <person name="Schmutz J."/>
            <person name="Mitros T."/>
            <person name="Mozaffari S.V."/>
            <person name="Suzuki Y."/>
            <person name="Haramoto Y."/>
            <person name="Yamamoto T.S."/>
            <person name="Takagi C."/>
            <person name="Heald R."/>
            <person name="Miller K."/>
            <person name="Haudenschild C."/>
            <person name="Kitzman J."/>
            <person name="Nakayama T."/>
            <person name="Izutsu Y."/>
            <person name="Robert J."/>
            <person name="Fortriede J."/>
            <person name="Burns K."/>
            <person name="Lotay V."/>
            <person name="Karimi K."/>
            <person name="Yasuoka Y."/>
            <person name="Dichmann D.S."/>
            <person name="Flajnik M.F."/>
            <person name="Houston D.W."/>
            <person name="Shendure J."/>
            <person name="DuPasquier L."/>
            <person name="Vize P.D."/>
            <person name="Zorn A.M."/>
            <person name="Ito M."/>
            <person name="Marcotte E.M."/>
            <person name="Wallingford J.B."/>
            <person name="Ito Y."/>
            <person name="Asashima M."/>
            <person name="Ueno N."/>
            <person name="Matsuda Y."/>
            <person name="Veenstra G.J."/>
            <person name="Fujiyama A."/>
            <person name="Harland R.M."/>
            <person name="Taira M."/>
            <person name="Rokhsar D.S."/>
        </authorList>
    </citation>
    <scope>NUCLEOTIDE SEQUENCE [LARGE SCALE GENOMIC DNA]</scope>
    <source>
        <strain evidence="2">J</strain>
    </source>
</reference>
<dbReference type="EMBL" id="CM004480">
    <property type="protein sequence ID" value="OCT67596.1"/>
    <property type="molecule type" value="Genomic_DNA"/>
</dbReference>
<evidence type="ECO:0000313" key="1">
    <source>
        <dbReference type="EMBL" id="OCT67596.1"/>
    </source>
</evidence>
<accession>A0A974C7N0</accession>
<name>A0A974C7N0_XENLA</name>
<organism evidence="1 2">
    <name type="scientific">Xenopus laevis</name>
    <name type="common">African clawed frog</name>
    <dbReference type="NCBI Taxonomy" id="8355"/>
    <lineage>
        <taxon>Eukaryota</taxon>
        <taxon>Metazoa</taxon>
        <taxon>Chordata</taxon>
        <taxon>Craniata</taxon>
        <taxon>Vertebrata</taxon>
        <taxon>Euteleostomi</taxon>
        <taxon>Amphibia</taxon>
        <taxon>Batrachia</taxon>
        <taxon>Anura</taxon>
        <taxon>Pipoidea</taxon>
        <taxon>Pipidae</taxon>
        <taxon>Xenopodinae</taxon>
        <taxon>Xenopus</taxon>
        <taxon>Xenopus</taxon>
    </lineage>
</organism>
<sequence>MEYGKVKRKCKPEISLNLLVFMHWGNYSAEWIFRNAKCGISLRIYSNVQMGPITLNIFDKEKKNSKFNAISWGRLDGY</sequence>
<evidence type="ECO:0000313" key="2">
    <source>
        <dbReference type="Proteomes" id="UP000694892"/>
    </source>
</evidence>
<gene>
    <name evidence="1" type="ORF">XELAEV_18038894mg</name>
</gene>
<proteinExistence type="predicted"/>
<protein>
    <submittedName>
        <fullName evidence="1">Uncharacterized protein</fullName>
    </submittedName>
</protein>
<dbReference type="Proteomes" id="UP000694892">
    <property type="component" value="Chromosome 8L"/>
</dbReference>